<protein>
    <recommendedName>
        <fullName evidence="3">nucleoside-diphosphate kinase</fullName>
        <ecNumber evidence="3">2.7.4.6</ecNumber>
    </recommendedName>
</protein>
<comment type="caution">
    <text evidence="6">Lacks conserved residue(s) required for the propagation of feature annotation.</text>
</comment>
<dbReference type="EMBL" id="MHTT01000010">
    <property type="protein sequence ID" value="OHA65814.1"/>
    <property type="molecule type" value="Genomic_DNA"/>
</dbReference>
<evidence type="ECO:0000259" key="7">
    <source>
        <dbReference type="SMART" id="SM00562"/>
    </source>
</evidence>
<reference evidence="8 9" key="1">
    <citation type="journal article" date="2016" name="Nat. Commun.">
        <title>Thousands of microbial genomes shed light on interconnected biogeochemical processes in an aquifer system.</title>
        <authorList>
            <person name="Anantharaman K."/>
            <person name="Brown C.T."/>
            <person name="Hug L.A."/>
            <person name="Sharon I."/>
            <person name="Castelle C.J."/>
            <person name="Probst A.J."/>
            <person name="Thomas B.C."/>
            <person name="Singh A."/>
            <person name="Wilkins M.J."/>
            <person name="Karaoz U."/>
            <person name="Brodie E.L."/>
            <person name="Williams K.H."/>
            <person name="Hubbard S.S."/>
            <person name="Banfield J.F."/>
        </authorList>
    </citation>
    <scope>NUCLEOTIDE SEQUENCE [LARGE SCALE GENOMIC DNA]</scope>
</reference>
<accession>A0A1G2QYU8</accession>
<evidence type="ECO:0000256" key="6">
    <source>
        <dbReference type="PROSITE-ProRule" id="PRU00706"/>
    </source>
</evidence>
<name>A0A1G2QYU8_9BACT</name>
<dbReference type="GO" id="GO:0004550">
    <property type="term" value="F:nucleoside diphosphate kinase activity"/>
    <property type="evidence" value="ECO:0007669"/>
    <property type="project" value="UniProtKB-EC"/>
</dbReference>
<proteinExistence type="inferred from homology"/>
<evidence type="ECO:0000256" key="1">
    <source>
        <dbReference type="ARBA" id="ARBA00001946"/>
    </source>
</evidence>
<sequence length="195" mass="22172">MHPKEERTVVIVKPDGVRRGLIGEIVNRFERRGLKIIALELFSATKQQIDDHYPKDEKWILRLGEKTLANYTQYGIDAKAELGTDDKKEIGLMVRGWLLDYMTSAPLVKMIVKGIHAVDMVRKISGPTMPAAAEMGTIRGDFSVDDASAANRDKRAIHNIVHASETPQEAEHEIQFWFAPEEVHDYKRAEDDIMF</sequence>
<evidence type="ECO:0000313" key="8">
    <source>
        <dbReference type="EMBL" id="OHA65814.1"/>
    </source>
</evidence>
<comment type="cofactor">
    <cofactor evidence="1">
        <name>Mg(2+)</name>
        <dbReference type="ChEBI" id="CHEBI:18420"/>
    </cofactor>
</comment>
<evidence type="ECO:0000256" key="4">
    <source>
        <dbReference type="ARBA" id="ARBA00022679"/>
    </source>
</evidence>
<dbReference type="SUPFAM" id="SSF54919">
    <property type="entry name" value="Nucleoside diphosphate kinase, NDK"/>
    <property type="match status" value="1"/>
</dbReference>
<dbReference type="Pfam" id="PF00334">
    <property type="entry name" value="NDK"/>
    <property type="match status" value="2"/>
</dbReference>
<evidence type="ECO:0000256" key="3">
    <source>
        <dbReference type="ARBA" id="ARBA00012966"/>
    </source>
</evidence>
<evidence type="ECO:0000256" key="2">
    <source>
        <dbReference type="ARBA" id="ARBA00008142"/>
    </source>
</evidence>
<gene>
    <name evidence="8" type="ORF">A2672_02500</name>
</gene>
<dbReference type="EC" id="2.7.4.6" evidence="3"/>
<feature type="domain" description="Nucleoside diphosphate kinase-like" evidence="7">
    <location>
        <begin position="5"/>
        <end position="185"/>
    </location>
</feature>
<keyword evidence="5 8" id="KW-0418">Kinase</keyword>
<keyword evidence="4" id="KW-0808">Transferase</keyword>
<comment type="caution">
    <text evidence="8">The sequence shown here is derived from an EMBL/GenBank/DDBJ whole genome shotgun (WGS) entry which is preliminary data.</text>
</comment>
<dbReference type="SMART" id="SM00562">
    <property type="entry name" value="NDK"/>
    <property type="match status" value="1"/>
</dbReference>
<organism evidence="8 9">
    <name type="scientific">Candidatus Wildermuthbacteria bacterium RIFCSPHIGHO2_01_FULL_49_22b</name>
    <dbReference type="NCBI Taxonomy" id="1802448"/>
    <lineage>
        <taxon>Bacteria</taxon>
        <taxon>Candidatus Wildermuthiibacteriota</taxon>
    </lineage>
</organism>
<dbReference type="Gene3D" id="3.30.70.141">
    <property type="entry name" value="Nucleoside diphosphate kinase-like domain"/>
    <property type="match status" value="1"/>
</dbReference>
<dbReference type="InterPro" id="IPR036850">
    <property type="entry name" value="NDK-like_dom_sf"/>
</dbReference>
<dbReference type="InterPro" id="IPR034907">
    <property type="entry name" value="NDK-like_dom"/>
</dbReference>
<comment type="similarity">
    <text evidence="2 6">Belongs to the NDK family.</text>
</comment>
<evidence type="ECO:0000313" key="9">
    <source>
        <dbReference type="Proteomes" id="UP000178065"/>
    </source>
</evidence>
<dbReference type="STRING" id="1802448.A2672_02500"/>
<dbReference type="AlphaFoldDB" id="A0A1G2QYU8"/>
<dbReference type="PROSITE" id="PS51374">
    <property type="entry name" value="NDPK_LIKE"/>
    <property type="match status" value="1"/>
</dbReference>
<evidence type="ECO:0000256" key="5">
    <source>
        <dbReference type="ARBA" id="ARBA00022777"/>
    </source>
</evidence>
<dbReference type="Proteomes" id="UP000178065">
    <property type="component" value="Unassembled WGS sequence"/>
</dbReference>
<dbReference type="PANTHER" id="PTHR11349">
    <property type="entry name" value="NUCLEOSIDE DIPHOSPHATE KINASE"/>
    <property type="match status" value="1"/>
</dbReference>